<organism evidence="1">
    <name type="scientific">marine sediment metagenome</name>
    <dbReference type="NCBI Taxonomy" id="412755"/>
    <lineage>
        <taxon>unclassified sequences</taxon>
        <taxon>metagenomes</taxon>
        <taxon>ecological metagenomes</taxon>
    </lineage>
</organism>
<sequence length="167" mass="18146">MQINGGGSGNVNVLQSDTGQYRNIDFVVSQGRVFHYGMYQPKVVAKFGHIQIYNPVGSGVIVLLDTMEVSSPDISAFTIRRTATEIGINEGVWISQLSNGVDGNADIRRDTETVVTGFILGYVYLTASTPYNFIPPGGIQIVEGLGYSVSCETLDTLYCVYFSGREV</sequence>
<dbReference type="AlphaFoldDB" id="A0A0F9R1A1"/>
<reference evidence="1" key="1">
    <citation type="journal article" date="2015" name="Nature">
        <title>Complex archaea that bridge the gap between prokaryotes and eukaryotes.</title>
        <authorList>
            <person name="Spang A."/>
            <person name="Saw J.H."/>
            <person name="Jorgensen S.L."/>
            <person name="Zaremba-Niedzwiedzka K."/>
            <person name="Martijn J."/>
            <person name="Lind A.E."/>
            <person name="van Eijk R."/>
            <person name="Schleper C."/>
            <person name="Guy L."/>
            <person name="Ettema T.J."/>
        </authorList>
    </citation>
    <scope>NUCLEOTIDE SEQUENCE</scope>
</reference>
<accession>A0A0F9R1A1</accession>
<proteinExistence type="predicted"/>
<dbReference type="EMBL" id="LAZR01003367">
    <property type="protein sequence ID" value="KKN19096.1"/>
    <property type="molecule type" value="Genomic_DNA"/>
</dbReference>
<evidence type="ECO:0000313" key="1">
    <source>
        <dbReference type="EMBL" id="KKN19096.1"/>
    </source>
</evidence>
<protein>
    <submittedName>
        <fullName evidence="1">Uncharacterized protein</fullName>
    </submittedName>
</protein>
<gene>
    <name evidence="1" type="ORF">LCGC14_0949240</name>
</gene>
<comment type="caution">
    <text evidence="1">The sequence shown here is derived from an EMBL/GenBank/DDBJ whole genome shotgun (WGS) entry which is preliminary data.</text>
</comment>
<name>A0A0F9R1A1_9ZZZZ</name>